<organism evidence="1">
    <name type="scientific">marine sediment metagenome</name>
    <dbReference type="NCBI Taxonomy" id="412755"/>
    <lineage>
        <taxon>unclassified sequences</taxon>
        <taxon>metagenomes</taxon>
        <taxon>ecological metagenomes</taxon>
    </lineage>
</organism>
<comment type="caution">
    <text evidence="1">The sequence shown here is derived from an EMBL/GenBank/DDBJ whole genome shotgun (WGS) entry which is preliminary data.</text>
</comment>
<dbReference type="EMBL" id="BARW01017670">
    <property type="protein sequence ID" value="GAI90117.1"/>
    <property type="molecule type" value="Genomic_DNA"/>
</dbReference>
<feature type="non-terminal residue" evidence="1">
    <location>
        <position position="1"/>
    </location>
</feature>
<accession>X1SAR9</accession>
<name>X1SAR9_9ZZZZ</name>
<proteinExistence type="predicted"/>
<dbReference type="AlphaFoldDB" id="X1SAR9"/>
<evidence type="ECO:0000313" key="1">
    <source>
        <dbReference type="EMBL" id="GAI90117.1"/>
    </source>
</evidence>
<sequence>DTILDYYRRVLSEPPWNKKFPQSKTTPILV</sequence>
<gene>
    <name evidence="1" type="ORF">S12H4_30463</name>
</gene>
<protein>
    <submittedName>
        <fullName evidence="1">Uncharacterized protein</fullName>
    </submittedName>
</protein>
<reference evidence="1" key="1">
    <citation type="journal article" date="2014" name="Front. Microbiol.">
        <title>High frequency of phylogenetically diverse reductive dehalogenase-homologous genes in deep subseafloor sedimentary metagenomes.</title>
        <authorList>
            <person name="Kawai M."/>
            <person name="Futagami T."/>
            <person name="Toyoda A."/>
            <person name="Takaki Y."/>
            <person name="Nishi S."/>
            <person name="Hori S."/>
            <person name="Arai W."/>
            <person name="Tsubouchi T."/>
            <person name="Morono Y."/>
            <person name="Uchiyama I."/>
            <person name="Ito T."/>
            <person name="Fujiyama A."/>
            <person name="Inagaki F."/>
            <person name="Takami H."/>
        </authorList>
    </citation>
    <scope>NUCLEOTIDE SEQUENCE</scope>
    <source>
        <strain evidence="1">Expedition CK06-06</strain>
    </source>
</reference>